<protein>
    <recommendedName>
        <fullName evidence="10">Cell division protein FtsW</fullName>
    </recommendedName>
</protein>
<keyword evidence="2 7" id="KW-0812">Transmembrane</keyword>
<comment type="caution">
    <text evidence="8">The sequence shown here is derived from an EMBL/GenBank/DDBJ whole genome shotgun (WGS) entry which is preliminary data.</text>
</comment>
<evidence type="ECO:0000256" key="7">
    <source>
        <dbReference type="SAM" id="Phobius"/>
    </source>
</evidence>
<proteinExistence type="predicted"/>
<evidence type="ECO:0000256" key="5">
    <source>
        <dbReference type="ARBA" id="ARBA00023136"/>
    </source>
</evidence>
<keyword evidence="4 7" id="KW-1133">Transmembrane helix</keyword>
<evidence type="ECO:0000256" key="3">
    <source>
        <dbReference type="ARBA" id="ARBA00022960"/>
    </source>
</evidence>
<feature type="compositionally biased region" description="Low complexity" evidence="6">
    <location>
        <begin position="580"/>
        <end position="589"/>
    </location>
</feature>
<feature type="transmembrane region" description="Helical" evidence="7">
    <location>
        <begin position="21"/>
        <end position="40"/>
    </location>
</feature>
<dbReference type="PANTHER" id="PTHR30474">
    <property type="entry name" value="CELL CYCLE PROTEIN"/>
    <property type="match status" value="1"/>
</dbReference>
<dbReference type="Proteomes" id="UP001500751">
    <property type="component" value="Unassembled WGS sequence"/>
</dbReference>
<evidence type="ECO:0000313" key="9">
    <source>
        <dbReference type="Proteomes" id="UP001500751"/>
    </source>
</evidence>
<comment type="subcellular location">
    <subcellularLocation>
        <location evidence="1">Membrane</location>
        <topology evidence="1">Multi-pass membrane protein</topology>
    </subcellularLocation>
</comment>
<feature type="transmembrane region" description="Helical" evidence="7">
    <location>
        <begin position="156"/>
        <end position="174"/>
    </location>
</feature>
<feature type="transmembrane region" description="Helical" evidence="7">
    <location>
        <begin position="237"/>
        <end position="255"/>
    </location>
</feature>
<evidence type="ECO:0000256" key="1">
    <source>
        <dbReference type="ARBA" id="ARBA00004141"/>
    </source>
</evidence>
<name>A0ABN2UUQ8_9ACTN</name>
<organism evidence="8 9">
    <name type="scientific">Catenulispora yoronensis</name>
    <dbReference type="NCBI Taxonomy" id="450799"/>
    <lineage>
        <taxon>Bacteria</taxon>
        <taxon>Bacillati</taxon>
        <taxon>Actinomycetota</taxon>
        <taxon>Actinomycetes</taxon>
        <taxon>Catenulisporales</taxon>
        <taxon>Catenulisporaceae</taxon>
        <taxon>Catenulispora</taxon>
    </lineage>
</organism>
<dbReference type="PANTHER" id="PTHR30474:SF3">
    <property type="entry name" value="PEPTIDOGLYCAN GLYCOSYLTRANSFERASE RODA"/>
    <property type="match status" value="1"/>
</dbReference>
<evidence type="ECO:0000256" key="2">
    <source>
        <dbReference type="ARBA" id="ARBA00022692"/>
    </source>
</evidence>
<keyword evidence="9" id="KW-1185">Reference proteome</keyword>
<feature type="transmembrane region" description="Helical" evidence="7">
    <location>
        <begin position="52"/>
        <end position="73"/>
    </location>
</feature>
<feature type="transmembrane region" description="Helical" evidence="7">
    <location>
        <begin position="80"/>
        <end position="99"/>
    </location>
</feature>
<reference evidence="8 9" key="1">
    <citation type="journal article" date="2019" name="Int. J. Syst. Evol. Microbiol.">
        <title>The Global Catalogue of Microorganisms (GCM) 10K type strain sequencing project: providing services to taxonomists for standard genome sequencing and annotation.</title>
        <authorList>
            <consortium name="The Broad Institute Genomics Platform"/>
            <consortium name="The Broad Institute Genome Sequencing Center for Infectious Disease"/>
            <person name="Wu L."/>
            <person name="Ma J."/>
        </authorList>
    </citation>
    <scope>NUCLEOTIDE SEQUENCE [LARGE SCALE GENOMIC DNA]</scope>
    <source>
        <strain evidence="8 9">JCM 16014</strain>
    </source>
</reference>
<gene>
    <name evidence="8" type="ORF">GCM10009839_52770</name>
</gene>
<feature type="transmembrane region" description="Helical" evidence="7">
    <location>
        <begin position="194"/>
        <end position="216"/>
    </location>
</feature>
<feature type="region of interest" description="Disordered" evidence="6">
    <location>
        <begin position="530"/>
        <end position="675"/>
    </location>
</feature>
<feature type="compositionally biased region" description="Basic and acidic residues" evidence="6">
    <location>
        <begin position="662"/>
        <end position="675"/>
    </location>
</feature>
<keyword evidence="3" id="KW-0133">Cell shape</keyword>
<feature type="transmembrane region" description="Helical" evidence="7">
    <location>
        <begin position="370"/>
        <end position="390"/>
    </location>
</feature>
<evidence type="ECO:0000313" key="8">
    <source>
        <dbReference type="EMBL" id="GAA2043156.1"/>
    </source>
</evidence>
<feature type="transmembrane region" description="Helical" evidence="7">
    <location>
        <begin position="436"/>
        <end position="455"/>
    </location>
</feature>
<dbReference type="Pfam" id="PF01098">
    <property type="entry name" value="FTSW_RODA_SPOVE"/>
    <property type="match status" value="1"/>
</dbReference>
<feature type="transmembrane region" description="Helical" evidence="7">
    <location>
        <begin position="402"/>
        <end position="424"/>
    </location>
</feature>
<evidence type="ECO:0008006" key="10">
    <source>
        <dbReference type="Google" id="ProtNLM"/>
    </source>
</evidence>
<sequence length="675" mass="70505">MSMSAAPPRPEEPSIPKRRNTELALSLFAVGIAMFAYANVGLADNGKLPAGMWGYGAGLAGVVVVANLLIRYAAPYADPLFLPLAIFLNGIGLVLIHRLDIYDKEYFQALHAVNPVRYHTPPHGSTSNQLMFTALSIIAFAGFLLFIKDHKILQRYAYISMVGGLFLVAVPAMLPESISGANGAKSWVRFPGGVSIQPAEFGKLLLVSFFAAFLMAKRDALRVASRKVLGLNIPRGRDLGPIAVCWVLAMLILIFETDLGVSLMFFGAFVVLLYIATERTSWLAIGVTAFLAGAFVIGTTVPHVVARVNNWLHPFDAELPGSKASPQIAQSIYGFASGGIFGKGLDQGRPWLVGFAKNADFILVTVGEELGMVGLFALMMVYLLIVMRGFKTALLIRDNYGKLLAAGLATTFALQVFITSGGVMRVIPLTGLPMPFLAAGGSALVANWVVIALLIRLSDAARRPLPPAIPLTEDELRSMRLVAASRMPSTVSAGGGRRGVPAAAAGAASAATPGAASGVSVPPGAAGASGLGQNILGRAGLDPKNPGQKTPGANNPGATQNGPVPPGARDVTQAMPTRPAGAAGSAGASDPTQAVPAQPRGYGEQTMLRAAESTQAIPATSGPKTEPEPGAEESYPPAFEDDAEDHEQTRPAPAPGATPDEAAERPGPPERRYGP</sequence>
<keyword evidence="5 7" id="KW-0472">Membrane</keyword>
<evidence type="ECO:0000256" key="6">
    <source>
        <dbReference type="SAM" id="MobiDB-lite"/>
    </source>
</evidence>
<feature type="transmembrane region" description="Helical" evidence="7">
    <location>
        <begin position="130"/>
        <end position="147"/>
    </location>
</feature>
<accession>A0ABN2UUQ8</accession>
<dbReference type="InterPro" id="IPR001182">
    <property type="entry name" value="FtsW/RodA"/>
</dbReference>
<evidence type="ECO:0000256" key="4">
    <source>
        <dbReference type="ARBA" id="ARBA00022989"/>
    </source>
</evidence>
<feature type="transmembrane region" description="Helical" evidence="7">
    <location>
        <begin position="261"/>
        <end position="277"/>
    </location>
</feature>
<feature type="transmembrane region" description="Helical" evidence="7">
    <location>
        <begin position="282"/>
        <end position="305"/>
    </location>
</feature>
<feature type="compositionally biased region" description="Polar residues" evidence="6">
    <location>
        <begin position="547"/>
        <end position="562"/>
    </location>
</feature>
<dbReference type="EMBL" id="BAAAQN010000035">
    <property type="protein sequence ID" value="GAA2043156.1"/>
    <property type="molecule type" value="Genomic_DNA"/>
</dbReference>